<dbReference type="EMBL" id="BMHA01000014">
    <property type="protein sequence ID" value="GGI09080.1"/>
    <property type="molecule type" value="Genomic_DNA"/>
</dbReference>
<feature type="domain" description="NfeD integral membrane" evidence="8">
    <location>
        <begin position="250"/>
        <end position="364"/>
    </location>
</feature>
<evidence type="ECO:0000256" key="4">
    <source>
        <dbReference type="ARBA" id="ARBA00023136"/>
    </source>
</evidence>
<feature type="chain" id="PRO_5038735231" evidence="6">
    <location>
        <begin position="37"/>
        <end position="455"/>
    </location>
</feature>
<reference evidence="10" key="2">
    <citation type="submission" date="2020-09" db="EMBL/GenBank/DDBJ databases">
        <authorList>
            <person name="Sun Q."/>
            <person name="Zhou Y."/>
        </authorList>
    </citation>
    <scope>NUCLEOTIDE SEQUENCE</scope>
    <source>
        <strain evidence="10">CGMCC 1.14988</strain>
    </source>
</reference>
<dbReference type="InterPro" id="IPR052165">
    <property type="entry name" value="Membrane_assoc_protease"/>
</dbReference>
<dbReference type="SUPFAM" id="SSF52096">
    <property type="entry name" value="ClpP/crotonase"/>
    <property type="match status" value="1"/>
</dbReference>
<keyword evidence="3 5" id="KW-1133">Transmembrane helix</keyword>
<feature type="transmembrane region" description="Helical" evidence="5">
    <location>
        <begin position="321"/>
        <end position="338"/>
    </location>
</feature>
<proteinExistence type="predicted"/>
<keyword evidence="2 5" id="KW-0812">Transmembrane</keyword>
<dbReference type="Gene3D" id="2.40.50.140">
    <property type="entry name" value="Nucleic acid-binding proteins"/>
    <property type="match status" value="1"/>
</dbReference>
<evidence type="ECO:0000259" key="7">
    <source>
        <dbReference type="Pfam" id="PF01957"/>
    </source>
</evidence>
<protein>
    <submittedName>
        <fullName evidence="10">Serine protease</fullName>
    </submittedName>
</protein>
<feature type="transmembrane region" description="Helical" evidence="5">
    <location>
        <begin position="297"/>
        <end position="316"/>
    </location>
</feature>
<evidence type="ECO:0000256" key="5">
    <source>
        <dbReference type="SAM" id="Phobius"/>
    </source>
</evidence>
<evidence type="ECO:0000256" key="1">
    <source>
        <dbReference type="ARBA" id="ARBA00004141"/>
    </source>
</evidence>
<feature type="transmembrane region" description="Helical" evidence="5">
    <location>
        <begin position="350"/>
        <end position="370"/>
    </location>
</feature>
<sequence>MNRVERTDASRLRAAAALACLVAGLLSVLGATSVRAQAPTSIATTTVTGAITPVTAEHLADTVALAAQDGHQALVVLLDTPGGLVDATRRIAQSFLDAPLPVVVYVAPAGADAGSAGTFITYAGHVAAMAPATTIGAATPVDLEGGEVGDKIVENAAAFARTLAEERGRDVDFAVASVRDGRSVTAATALEEGVVDLIADDLDDLLGRLDGADVEVRGRGTVTLTTAGATTVDYEMSTARTLLAILADPNLAFVFLSLGTLGILYEIASPGLGLGGVIGVASLVLAMFSLAVLPVNWAGAVLLVVAFVMFVAELFMPGVGVGAAGGTGALVLGGLFLFQDQPGLGVDWWVIAPTAVLMLALTILAGRIVWRSRARPSAAGSDDLLGRTVVVRDAATGTPRARVSGSYWRLQPLDGAPPLRDGQTVEVVDRHNLDLVVVPVARARADGSAAPIRTD</sequence>
<organism evidence="10 11">
    <name type="scientific">Egicoccus halophilus</name>
    <dbReference type="NCBI Taxonomy" id="1670830"/>
    <lineage>
        <taxon>Bacteria</taxon>
        <taxon>Bacillati</taxon>
        <taxon>Actinomycetota</taxon>
        <taxon>Nitriliruptoria</taxon>
        <taxon>Egicoccales</taxon>
        <taxon>Egicoccaceae</taxon>
        <taxon>Egicoccus</taxon>
    </lineage>
</organism>
<name>A0A8J3ACU9_9ACTN</name>
<dbReference type="InterPro" id="IPR029045">
    <property type="entry name" value="ClpP/crotonase-like_dom_sf"/>
</dbReference>
<feature type="domain" description="NfeD-like C-terminal" evidence="7">
    <location>
        <begin position="382"/>
        <end position="439"/>
    </location>
</feature>
<dbReference type="GO" id="GO:0008233">
    <property type="term" value="F:peptidase activity"/>
    <property type="evidence" value="ECO:0007669"/>
    <property type="project" value="UniProtKB-KW"/>
</dbReference>
<feature type="transmembrane region" description="Helical" evidence="5">
    <location>
        <begin position="272"/>
        <end position="291"/>
    </location>
</feature>
<keyword evidence="11" id="KW-1185">Reference proteome</keyword>
<dbReference type="RefSeq" id="WP_130650219.1">
    <property type="nucleotide sequence ID" value="NZ_BMHA01000014.1"/>
</dbReference>
<keyword evidence="10" id="KW-0645">Protease</keyword>
<dbReference type="Pfam" id="PF24961">
    <property type="entry name" value="NfeD_membrane"/>
    <property type="match status" value="1"/>
</dbReference>
<evidence type="ECO:0000256" key="6">
    <source>
        <dbReference type="SAM" id="SignalP"/>
    </source>
</evidence>
<dbReference type="InterPro" id="IPR002810">
    <property type="entry name" value="NfeD-like_C"/>
</dbReference>
<dbReference type="InterPro" id="IPR056738">
    <property type="entry name" value="NfeD1b_N"/>
</dbReference>
<dbReference type="AlphaFoldDB" id="A0A8J3ACU9"/>
<accession>A0A8J3ACU9</accession>
<keyword evidence="4 5" id="KW-0472">Membrane</keyword>
<feature type="transmembrane region" description="Helical" evidence="5">
    <location>
        <begin position="242"/>
        <end position="265"/>
    </location>
</feature>
<dbReference type="GO" id="GO:0016020">
    <property type="term" value="C:membrane"/>
    <property type="evidence" value="ECO:0007669"/>
    <property type="project" value="UniProtKB-SubCell"/>
</dbReference>
<gene>
    <name evidence="10" type="primary">nfeD</name>
    <name evidence="10" type="ORF">GCM10011354_32290</name>
</gene>
<reference evidence="10" key="1">
    <citation type="journal article" date="2014" name="Int. J. Syst. Evol. Microbiol.">
        <title>Complete genome sequence of Corynebacterium casei LMG S-19264T (=DSM 44701T), isolated from a smear-ripened cheese.</title>
        <authorList>
            <consortium name="US DOE Joint Genome Institute (JGI-PGF)"/>
            <person name="Walter F."/>
            <person name="Albersmeier A."/>
            <person name="Kalinowski J."/>
            <person name="Ruckert C."/>
        </authorList>
    </citation>
    <scope>NUCLEOTIDE SEQUENCE</scope>
    <source>
        <strain evidence="10">CGMCC 1.14988</strain>
    </source>
</reference>
<dbReference type="InterPro" id="IPR012340">
    <property type="entry name" value="NA-bd_OB-fold"/>
</dbReference>
<keyword evidence="6" id="KW-0732">Signal</keyword>
<evidence type="ECO:0000313" key="10">
    <source>
        <dbReference type="EMBL" id="GGI09080.1"/>
    </source>
</evidence>
<evidence type="ECO:0000259" key="9">
    <source>
        <dbReference type="Pfam" id="PF25145"/>
    </source>
</evidence>
<dbReference type="CDD" id="cd07020">
    <property type="entry name" value="Clp_protease_NfeD_1"/>
    <property type="match status" value="1"/>
</dbReference>
<dbReference type="Gene3D" id="3.90.226.10">
    <property type="entry name" value="2-enoyl-CoA Hydratase, Chain A, domain 1"/>
    <property type="match status" value="1"/>
</dbReference>
<dbReference type="Pfam" id="PF01957">
    <property type="entry name" value="NfeD"/>
    <property type="match status" value="1"/>
</dbReference>
<dbReference type="PANTHER" id="PTHR33507:SF4">
    <property type="entry name" value="NODULATION COMPETITIVENESS PROTEIN NFED"/>
    <property type="match status" value="1"/>
</dbReference>
<dbReference type="OrthoDB" id="5289056at2"/>
<evidence type="ECO:0000256" key="3">
    <source>
        <dbReference type="ARBA" id="ARBA00022989"/>
    </source>
</evidence>
<dbReference type="Proteomes" id="UP000650511">
    <property type="component" value="Unassembled WGS sequence"/>
</dbReference>
<comment type="caution">
    <text evidence="10">The sequence shown here is derived from an EMBL/GenBank/DDBJ whole genome shotgun (WGS) entry which is preliminary data.</text>
</comment>
<comment type="subcellular location">
    <subcellularLocation>
        <location evidence="1">Membrane</location>
        <topology evidence="1">Multi-pass membrane protein</topology>
    </subcellularLocation>
</comment>
<evidence type="ECO:0000313" key="11">
    <source>
        <dbReference type="Proteomes" id="UP000650511"/>
    </source>
</evidence>
<feature type="signal peptide" evidence="6">
    <location>
        <begin position="1"/>
        <end position="36"/>
    </location>
</feature>
<dbReference type="Pfam" id="PF25145">
    <property type="entry name" value="NfeD1b_N"/>
    <property type="match status" value="1"/>
</dbReference>
<dbReference type="InterPro" id="IPR056739">
    <property type="entry name" value="NfeD_membrane"/>
</dbReference>
<keyword evidence="10" id="KW-0378">Hydrolase</keyword>
<feature type="domain" description="NfeD1b N-terminal" evidence="9">
    <location>
        <begin position="55"/>
        <end position="193"/>
    </location>
</feature>
<evidence type="ECO:0000259" key="8">
    <source>
        <dbReference type="Pfam" id="PF24961"/>
    </source>
</evidence>
<evidence type="ECO:0000256" key="2">
    <source>
        <dbReference type="ARBA" id="ARBA00022692"/>
    </source>
</evidence>
<dbReference type="PANTHER" id="PTHR33507">
    <property type="entry name" value="INNER MEMBRANE PROTEIN YBBJ"/>
    <property type="match status" value="1"/>
</dbReference>
<dbReference type="GO" id="GO:0006508">
    <property type="term" value="P:proteolysis"/>
    <property type="evidence" value="ECO:0007669"/>
    <property type="project" value="UniProtKB-KW"/>
</dbReference>